<dbReference type="Gene3D" id="1.10.10.10">
    <property type="entry name" value="Winged helix-like DNA-binding domain superfamily/Winged helix DNA-binding domain"/>
    <property type="match status" value="1"/>
</dbReference>
<sequence>MRSSIHLTAREQRITWELLELLHSSLDLHEVLRGAYGALCKLVPADHGALCVSLPGDPTAYDWAVADLPPELFAGYAELAPHDFVRSAVIAQPNVVLRDSEMLPRTAIERSVMFRRSRELGMRLEQAMAVLLAVEPGWHGGITLYRDRRRPFSDRDRALLQHLAPSIAAATRLCRRFGDSMQRGDALEAALRREGMEVVVVAPPASLLARSAGAEALLERWFAPVERSAGALPAPLARALGAVAAAPAPGAHAAPWVRHTSGGELRVDFVPFLERGRTLWVVELREGAVAATPGPWRGQLTDRQIEVAERVLRGWDNALIAEDLGCAPATVKKHLQRVYDALGVPSRTALMAQAAQRG</sequence>
<dbReference type="RefSeq" id="WP_104977849.1">
    <property type="nucleotide sequence ID" value="NZ_CP012673.1"/>
</dbReference>
<proteinExistence type="predicted"/>
<keyword evidence="2" id="KW-0238">DNA-binding</keyword>
<organism evidence="5 6">
    <name type="scientific">Sorangium cellulosum</name>
    <name type="common">Polyangium cellulosum</name>
    <dbReference type="NCBI Taxonomy" id="56"/>
    <lineage>
        <taxon>Bacteria</taxon>
        <taxon>Pseudomonadati</taxon>
        <taxon>Myxococcota</taxon>
        <taxon>Polyangia</taxon>
        <taxon>Polyangiales</taxon>
        <taxon>Polyangiaceae</taxon>
        <taxon>Sorangium</taxon>
    </lineage>
</organism>
<gene>
    <name evidence="5" type="primary">luxR</name>
    <name evidence="5" type="ORF">SOCE26_013660</name>
</gene>
<dbReference type="PRINTS" id="PR00038">
    <property type="entry name" value="HTHLUXR"/>
</dbReference>
<keyword evidence="3" id="KW-0804">Transcription</keyword>
<evidence type="ECO:0000313" key="5">
    <source>
        <dbReference type="EMBL" id="AUX39971.1"/>
    </source>
</evidence>
<dbReference type="InterPro" id="IPR000792">
    <property type="entry name" value="Tscrpt_reg_LuxR_C"/>
</dbReference>
<evidence type="ECO:0000256" key="1">
    <source>
        <dbReference type="ARBA" id="ARBA00023015"/>
    </source>
</evidence>
<dbReference type="AlphaFoldDB" id="A0A2L0EKZ3"/>
<dbReference type="SUPFAM" id="SSF46894">
    <property type="entry name" value="C-terminal effector domain of the bipartite response regulators"/>
    <property type="match status" value="1"/>
</dbReference>
<dbReference type="Pfam" id="PF00196">
    <property type="entry name" value="GerE"/>
    <property type="match status" value="1"/>
</dbReference>
<evidence type="ECO:0000256" key="3">
    <source>
        <dbReference type="ARBA" id="ARBA00023163"/>
    </source>
</evidence>
<dbReference type="PANTHER" id="PTHR44688:SF16">
    <property type="entry name" value="DNA-BINDING TRANSCRIPTIONAL ACTIVATOR DEVR_DOSR"/>
    <property type="match status" value="1"/>
</dbReference>
<dbReference type="CDD" id="cd06170">
    <property type="entry name" value="LuxR_C_like"/>
    <property type="match status" value="1"/>
</dbReference>
<dbReference type="InterPro" id="IPR029016">
    <property type="entry name" value="GAF-like_dom_sf"/>
</dbReference>
<dbReference type="OrthoDB" id="5486937at2"/>
<dbReference type="PROSITE" id="PS50043">
    <property type="entry name" value="HTH_LUXR_2"/>
    <property type="match status" value="1"/>
</dbReference>
<evidence type="ECO:0000256" key="2">
    <source>
        <dbReference type="ARBA" id="ARBA00023125"/>
    </source>
</evidence>
<accession>A0A2L0EKZ3</accession>
<dbReference type="EMBL" id="CP012673">
    <property type="protein sequence ID" value="AUX39971.1"/>
    <property type="molecule type" value="Genomic_DNA"/>
</dbReference>
<dbReference type="PANTHER" id="PTHR44688">
    <property type="entry name" value="DNA-BINDING TRANSCRIPTIONAL ACTIVATOR DEVR_DOSR"/>
    <property type="match status" value="1"/>
</dbReference>
<dbReference type="SUPFAM" id="SSF55781">
    <property type="entry name" value="GAF domain-like"/>
    <property type="match status" value="1"/>
</dbReference>
<feature type="domain" description="HTH luxR-type" evidence="4">
    <location>
        <begin position="292"/>
        <end position="358"/>
    </location>
</feature>
<evidence type="ECO:0000259" key="4">
    <source>
        <dbReference type="PROSITE" id="PS50043"/>
    </source>
</evidence>
<keyword evidence="1" id="KW-0805">Transcription regulation</keyword>
<dbReference type="GO" id="GO:0003677">
    <property type="term" value="F:DNA binding"/>
    <property type="evidence" value="ECO:0007669"/>
    <property type="project" value="UniProtKB-KW"/>
</dbReference>
<dbReference type="InterPro" id="IPR016032">
    <property type="entry name" value="Sig_transdc_resp-reg_C-effctor"/>
</dbReference>
<dbReference type="InterPro" id="IPR036388">
    <property type="entry name" value="WH-like_DNA-bd_sf"/>
</dbReference>
<name>A0A2L0EKZ3_SORCE</name>
<reference evidence="5 6" key="1">
    <citation type="submission" date="2015-09" db="EMBL/GenBank/DDBJ databases">
        <title>Sorangium comparison.</title>
        <authorList>
            <person name="Zaburannyi N."/>
            <person name="Bunk B."/>
            <person name="Overmann J."/>
            <person name="Mueller R."/>
        </authorList>
    </citation>
    <scope>NUCLEOTIDE SEQUENCE [LARGE SCALE GENOMIC DNA]</scope>
    <source>
        <strain evidence="5 6">So ce26</strain>
    </source>
</reference>
<dbReference type="SMART" id="SM00421">
    <property type="entry name" value="HTH_LUXR"/>
    <property type="match status" value="1"/>
</dbReference>
<dbReference type="Gene3D" id="3.30.450.40">
    <property type="match status" value="1"/>
</dbReference>
<dbReference type="GO" id="GO:0006355">
    <property type="term" value="P:regulation of DNA-templated transcription"/>
    <property type="evidence" value="ECO:0007669"/>
    <property type="project" value="InterPro"/>
</dbReference>
<dbReference type="Proteomes" id="UP000238348">
    <property type="component" value="Chromosome"/>
</dbReference>
<protein>
    <submittedName>
        <fullName evidence="5">LuxR family transcriptional regulator</fullName>
    </submittedName>
</protein>
<evidence type="ECO:0000313" key="6">
    <source>
        <dbReference type="Proteomes" id="UP000238348"/>
    </source>
</evidence>